<dbReference type="EMBL" id="JAUKUD010000001">
    <property type="protein sequence ID" value="KAK0754081.1"/>
    <property type="molecule type" value="Genomic_DNA"/>
</dbReference>
<comment type="caution">
    <text evidence="3">The sequence shown here is derived from an EMBL/GenBank/DDBJ whole genome shotgun (WGS) entry which is preliminary data.</text>
</comment>
<evidence type="ECO:0000313" key="4">
    <source>
        <dbReference type="Proteomes" id="UP001172155"/>
    </source>
</evidence>
<dbReference type="Proteomes" id="UP001172155">
    <property type="component" value="Unassembled WGS sequence"/>
</dbReference>
<reference evidence="3" key="1">
    <citation type="submission" date="2023-06" db="EMBL/GenBank/DDBJ databases">
        <title>Genome-scale phylogeny and comparative genomics of the fungal order Sordariales.</title>
        <authorList>
            <consortium name="Lawrence Berkeley National Laboratory"/>
            <person name="Hensen N."/>
            <person name="Bonometti L."/>
            <person name="Westerberg I."/>
            <person name="Brannstrom I.O."/>
            <person name="Guillou S."/>
            <person name="Cros-Aarteil S."/>
            <person name="Calhoun S."/>
            <person name="Haridas S."/>
            <person name="Kuo A."/>
            <person name="Mondo S."/>
            <person name="Pangilinan J."/>
            <person name="Riley R."/>
            <person name="LaButti K."/>
            <person name="Andreopoulos B."/>
            <person name="Lipzen A."/>
            <person name="Chen C."/>
            <person name="Yanf M."/>
            <person name="Daum C."/>
            <person name="Ng V."/>
            <person name="Clum A."/>
            <person name="Steindorff A."/>
            <person name="Ohm R."/>
            <person name="Martin F."/>
            <person name="Silar P."/>
            <person name="Natvig D."/>
            <person name="Lalanne C."/>
            <person name="Gautier V."/>
            <person name="Ament-velasquez S.L."/>
            <person name="Kruys A."/>
            <person name="Hutchinson M.I."/>
            <person name="Powell A.J."/>
            <person name="Barry K."/>
            <person name="Miller A.N."/>
            <person name="Grigoriev I.V."/>
            <person name="Debuchy R."/>
            <person name="Gladieux P."/>
            <person name="Thoren M.H."/>
            <person name="Johannesson H."/>
        </authorList>
    </citation>
    <scope>NUCLEOTIDE SEQUENCE</scope>
    <source>
        <strain evidence="3">SMH3187-1</strain>
    </source>
</reference>
<dbReference type="AlphaFoldDB" id="A0AA40KCR6"/>
<evidence type="ECO:0000256" key="2">
    <source>
        <dbReference type="SAM" id="Phobius"/>
    </source>
</evidence>
<evidence type="ECO:0000256" key="1">
    <source>
        <dbReference type="SAM" id="MobiDB-lite"/>
    </source>
</evidence>
<keyword evidence="2" id="KW-1133">Transmembrane helix</keyword>
<sequence length="376" mass="39563">MDMCSSDAQWWSCSFDNQFYTGCCTVNACHQTPVGCPTTPPTITTTVTTTSLNDPFTFPHLIETRSLASAPAETGTGTSDLSMTQPLVRSSTATAMTTAPSFNSPSTTGLLTSAVHLHNESTSASPDSPMPSGVTVDATASPWSDHSMPRPAIVVLALVCVLLGILGSIMVWQGWKRRRERMKPSSSSSHPSPGDDDSAAGQEQQEMGEHFNVLVNPEAFPFTPPRSGAGPGHGKSSGTSFDSTARPVSAASMRPARYTNASPTLGDMSGGPVHDARYTNASPTLGETDGGPSTYARGMGVSPTLEEHDGRPFGSETHIFPSPPTMGRVLTPCTEGERNERLSSVFGTSPRVAGSSLWVNIWADDDDGQPKGGKKP</sequence>
<keyword evidence="4" id="KW-1185">Reference proteome</keyword>
<proteinExistence type="predicted"/>
<gene>
    <name evidence="3" type="ORF">B0T18DRAFT_386010</name>
</gene>
<name>A0AA40KCR6_9PEZI</name>
<feature type="region of interest" description="Disordered" evidence="1">
    <location>
        <begin position="119"/>
        <end position="143"/>
    </location>
</feature>
<accession>A0AA40KCR6</accession>
<keyword evidence="2" id="KW-0812">Transmembrane</keyword>
<protein>
    <submittedName>
        <fullName evidence="3">Uncharacterized protein</fullName>
    </submittedName>
</protein>
<evidence type="ECO:0000313" key="3">
    <source>
        <dbReference type="EMBL" id="KAK0754081.1"/>
    </source>
</evidence>
<organism evidence="3 4">
    <name type="scientific">Schizothecium vesticola</name>
    <dbReference type="NCBI Taxonomy" id="314040"/>
    <lineage>
        <taxon>Eukaryota</taxon>
        <taxon>Fungi</taxon>
        <taxon>Dikarya</taxon>
        <taxon>Ascomycota</taxon>
        <taxon>Pezizomycotina</taxon>
        <taxon>Sordariomycetes</taxon>
        <taxon>Sordariomycetidae</taxon>
        <taxon>Sordariales</taxon>
        <taxon>Schizotheciaceae</taxon>
        <taxon>Schizothecium</taxon>
    </lineage>
</organism>
<keyword evidence="2" id="KW-0472">Membrane</keyword>
<feature type="region of interest" description="Disordered" evidence="1">
    <location>
        <begin position="181"/>
        <end position="204"/>
    </location>
</feature>
<feature type="region of interest" description="Disordered" evidence="1">
    <location>
        <begin position="217"/>
        <end position="309"/>
    </location>
</feature>
<feature type="transmembrane region" description="Helical" evidence="2">
    <location>
        <begin position="152"/>
        <end position="172"/>
    </location>
</feature>